<gene>
    <name evidence="3" type="ORF">C7U54_06060</name>
    <name evidence="2" type="ORF">Fi14EGH31_01120</name>
</gene>
<dbReference type="Proteomes" id="UP000240974">
    <property type="component" value="Unassembled WGS sequence"/>
</dbReference>
<dbReference type="KEGG" id="fit:Fi14EGH31_01120"/>
<dbReference type="EMBL" id="AP024085">
    <property type="protein sequence ID" value="BCL56400.1"/>
    <property type="molecule type" value="Genomic_DNA"/>
</dbReference>
<dbReference type="EMBL" id="PYLQ01000006">
    <property type="protein sequence ID" value="PST41900.1"/>
    <property type="molecule type" value="Genomic_DNA"/>
</dbReference>
<proteinExistence type="predicted"/>
<reference evidence="2" key="2">
    <citation type="journal article" date="2020" name="Microbiol. Resour. Announc.">
        <title>Complete Genome Sequence of Faecalibacillus intestinalis JCM 34082, Isolated from Feces from a Healthy Japanese Female.</title>
        <authorList>
            <person name="Sakamoto M."/>
            <person name="Ikeyama N."/>
            <person name="Toyoda A."/>
            <person name="Murakami T."/>
            <person name="Mori H."/>
            <person name="Ohkuma M."/>
        </authorList>
    </citation>
    <scope>NUCLEOTIDE SEQUENCE</scope>
    <source>
        <strain evidence="2">14EGH31</strain>
    </source>
</reference>
<organism evidence="3 4">
    <name type="scientific">Faecalibacillus intestinalis</name>
    <dbReference type="NCBI Taxonomy" id="1982626"/>
    <lineage>
        <taxon>Bacteria</taxon>
        <taxon>Bacillati</taxon>
        <taxon>Bacillota</taxon>
        <taxon>Erysipelotrichia</taxon>
        <taxon>Erysipelotrichales</taxon>
        <taxon>Coprobacillaceae</taxon>
        <taxon>Faecalibacillus</taxon>
    </lineage>
</organism>
<reference evidence="5" key="3">
    <citation type="submission" date="2020-09" db="EMBL/GenBank/DDBJ databases">
        <title>Complete genome sequencing of Faecalibacillus intestinalis strain 14EGH31.</title>
        <authorList>
            <person name="Sakamoto M."/>
            <person name="Murakami T."/>
            <person name="Mori H."/>
        </authorList>
    </citation>
    <scope>NUCLEOTIDE SEQUENCE [LARGE SCALE GENOMIC DNA]</scope>
    <source>
        <strain evidence="5">14EGH31</strain>
    </source>
</reference>
<evidence type="ECO:0000313" key="2">
    <source>
        <dbReference type="EMBL" id="BCL56400.1"/>
    </source>
</evidence>
<evidence type="ECO:0000259" key="1">
    <source>
        <dbReference type="Pfam" id="PF03050"/>
    </source>
</evidence>
<reference evidence="3 4" key="1">
    <citation type="journal article" date="2019" name="Int. J. Syst. Evol. Microbiol.">
        <title>Faecalibacillus intestinalis gen. nov., sp. nov. and Faecalibacillus faecis sp. nov., isolated from human faeces.</title>
        <authorList>
            <person name="Seo B."/>
            <person name="Jeon K."/>
            <person name="Baek I."/>
            <person name="Lee Y.M."/>
            <person name="Baek K."/>
            <person name="Ko G."/>
        </authorList>
    </citation>
    <scope>NUCLEOTIDE SEQUENCE [LARGE SCALE GENOMIC DNA]</scope>
    <source>
        <strain evidence="3 4">SNUG30099</strain>
    </source>
</reference>
<evidence type="ECO:0000313" key="4">
    <source>
        <dbReference type="Proteomes" id="UP000240974"/>
    </source>
</evidence>
<name>A0A2T3G2X5_9FIRM</name>
<dbReference type="InterPro" id="IPR004291">
    <property type="entry name" value="Transposase_IS66_central"/>
</dbReference>
<dbReference type="Proteomes" id="UP000593842">
    <property type="component" value="Chromosome"/>
</dbReference>
<keyword evidence="4" id="KW-1185">Reference proteome</keyword>
<evidence type="ECO:0000313" key="3">
    <source>
        <dbReference type="EMBL" id="PST41900.1"/>
    </source>
</evidence>
<accession>A0A2T3G2X5</accession>
<dbReference type="Pfam" id="PF03050">
    <property type="entry name" value="DDE_Tnp_IS66"/>
    <property type="match status" value="1"/>
</dbReference>
<dbReference type="AlphaFoldDB" id="A0A2T3G2X5"/>
<feature type="domain" description="Transposase IS66 central" evidence="1">
    <location>
        <begin position="1"/>
        <end position="49"/>
    </location>
</feature>
<evidence type="ECO:0000313" key="5">
    <source>
        <dbReference type="Proteomes" id="UP000593842"/>
    </source>
</evidence>
<protein>
    <recommendedName>
        <fullName evidence="1">Transposase IS66 central domain-containing protein</fullName>
    </recommendedName>
</protein>
<sequence length="51" mass="6254">MSNWIMKLYDLYFQEFVEYMHDQLLKCEYINADETKLEVLELKKSEGKQDC</sequence>